<dbReference type="AlphaFoldDB" id="A0AAJ0AU85"/>
<reference evidence="1" key="1">
    <citation type="submission" date="2021-06" db="EMBL/GenBank/DDBJ databases">
        <title>Comparative genomics, transcriptomics and evolutionary studies reveal genomic signatures of adaptation to plant cell wall in hemibiotrophic fungi.</title>
        <authorList>
            <consortium name="DOE Joint Genome Institute"/>
            <person name="Baroncelli R."/>
            <person name="Diaz J.F."/>
            <person name="Benocci T."/>
            <person name="Peng M."/>
            <person name="Battaglia E."/>
            <person name="Haridas S."/>
            <person name="Andreopoulos W."/>
            <person name="Labutti K."/>
            <person name="Pangilinan J."/>
            <person name="Floch G.L."/>
            <person name="Makela M.R."/>
            <person name="Henrissat B."/>
            <person name="Grigoriev I.V."/>
            <person name="Crouch J.A."/>
            <person name="De Vries R.P."/>
            <person name="Sukno S.A."/>
            <person name="Thon M.R."/>
        </authorList>
    </citation>
    <scope>NUCLEOTIDE SEQUENCE</scope>
    <source>
        <strain evidence="1">CBS 193.32</strain>
    </source>
</reference>
<dbReference type="EMBL" id="JAHMHR010000007">
    <property type="protein sequence ID" value="KAK1689903.1"/>
    <property type="molecule type" value="Genomic_DNA"/>
</dbReference>
<keyword evidence="2" id="KW-1185">Reference proteome</keyword>
<sequence length="153" mass="17431">MKSAIDACCDDEFFHEEESADDKKFSQRLRAVNQNIIAEFGEQMHREDHTHATVDPAVENAERPSPLLAFHPINTNANHVRDLMDQSKGRQTPGSVNSSVISELIVEQCQHWDRILDSFTSRIIEAVRCTSKSIIEHDSDGFNKDFKNSFSRN</sequence>
<protein>
    <submittedName>
        <fullName evidence="1">Uncharacterized protein</fullName>
    </submittedName>
</protein>
<dbReference type="Gene3D" id="1.20.120.1240">
    <property type="entry name" value="Dynamin, middle domain"/>
    <property type="match status" value="1"/>
</dbReference>
<proteinExistence type="predicted"/>
<organism evidence="1 2">
    <name type="scientific">Colletotrichum godetiae</name>
    <dbReference type="NCBI Taxonomy" id="1209918"/>
    <lineage>
        <taxon>Eukaryota</taxon>
        <taxon>Fungi</taxon>
        <taxon>Dikarya</taxon>
        <taxon>Ascomycota</taxon>
        <taxon>Pezizomycotina</taxon>
        <taxon>Sordariomycetes</taxon>
        <taxon>Hypocreomycetidae</taxon>
        <taxon>Glomerellales</taxon>
        <taxon>Glomerellaceae</taxon>
        <taxon>Colletotrichum</taxon>
        <taxon>Colletotrichum acutatum species complex</taxon>
    </lineage>
</organism>
<gene>
    <name evidence="1" type="ORF">BDP55DRAFT_651984</name>
</gene>
<evidence type="ECO:0000313" key="2">
    <source>
        <dbReference type="Proteomes" id="UP001224890"/>
    </source>
</evidence>
<dbReference type="RefSeq" id="XP_060433598.1">
    <property type="nucleotide sequence ID" value="XM_060574092.1"/>
</dbReference>
<accession>A0AAJ0AU85</accession>
<evidence type="ECO:0000313" key="1">
    <source>
        <dbReference type="EMBL" id="KAK1689903.1"/>
    </source>
</evidence>
<dbReference type="Proteomes" id="UP001224890">
    <property type="component" value="Unassembled WGS sequence"/>
</dbReference>
<name>A0AAJ0AU85_9PEZI</name>
<comment type="caution">
    <text evidence="1">The sequence shown here is derived from an EMBL/GenBank/DDBJ whole genome shotgun (WGS) entry which is preliminary data.</text>
</comment>
<dbReference type="GeneID" id="85458618"/>